<dbReference type="OMA" id="EANGSWG"/>
<dbReference type="InterPro" id="IPR019376">
    <property type="entry name" value="Myeloid_leukemia_factor"/>
</dbReference>
<evidence type="ECO:0000256" key="1">
    <source>
        <dbReference type="ARBA" id="ARBA00004496"/>
    </source>
</evidence>
<evidence type="ECO:0000256" key="3">
    <source>
        <dbReference type="ARBA" id="ARBA00022490"/>
    </source>
</evidence>
<keyword evidence="3" id="KW-0963">Cytoplasm</keyword>
<dbReference type="GO" id="GO:0005737">
    <property type="term" value="C:cytoplasm"/>
    <property type="evidence" value="ECO:0007669"/>
    <property type="project" value="UniProtKB-SubCell"/>
</dbReference>
<reference evidence="6" key="1">
    <citation type="submission" date="2021-05" db="EMBL/GenBank/DDBJ databases">
        <title>The genome of the haptophyte Pavlova lutheri (Diacronema luteri, Pavlovales) - a model for lipid biosynthesis in eukaryotic algae.</title>
        <authorList>
            <person name="Hulatt C.J."/>
            <person name="Posewitz M.C."/>
        </authorList>
    </citation>
    <scope>NUCLEOTIDE SEQUENCE</scope>
    <source>
        <strain evidence="6">NIVA-4/92</strain>
    </source>
</reference>
<evidence type="ECO:0000313" key="6">
    <source>
        <dbReference type="EMBL" id="KAG8468003.1"/>
    </source>
</evidence>
<evidence type="ECO:0000256" key="2">
    <source>
        <dbReference type="ARBA" id="ARBA00008332"/>
    </source>
</evidence>
<feature type="region of interest" description="Disordered" evidence="5">
    <location>
        <begin position="1"/>
        <end position="50"/>
    </location>
</feature>
<gene>
    <name evidence="6" type="ORF">KFE25_007055</name>
</gene>
<dbReference type="EMBL" id="JAGTXO010000005">
    <property type="protein sequence ID" value="KAG8468003.1"/>
    <property type="molecule type" value="Genomic_DNA"/>
</dbReference>
<comment type="caution">
    <text evidence="6">The sequence shown here is derived from an EMBL/GenBank/DDBJ whole genome shotgun (WGS) entry which is preliminary data.</text>
</comment>
<dbReference type="AlphaFoldDB" id="A0A8J5XIA3"/>
<keyword evidence="7" id="KW-1185">Reference proteome</keyword>
<name>A0A8J5XIA3_DIALT</name>
<feature type="compositionally biased region" description="Gly residues" evidence="5">
    <location>
        <begin position="40"/>
        <end position="50"/>
    </location>
</feature>
<feature type="compositionally biased region" description="Polar residues" evidence="5">
    <location>
        <begin position="219"/>
        <end position="228"/>
    </location>
</feature>
<evidence type="ECO:0000256" key="4">
    <source>
        <dbReference type="ARBA" id="ARBA00022553"/>
    </source>
</evidence>
<protein>
    <submittedName>
        <fullName evidence="6">Uncharacterized protein</fullName>
    </submittedName>
</protein>
<evidence type="ECO:0000313" key="7">
    <source>
        <dbReference type="Proteomes" id="UP000751190"/>
    </source>
</evidence>
<comment type="subcellular location">
    <subcellularLocation>
        <location evidence="1">Cytoplasm</location>
    </subcellularLocation>
</comment>
<feature type="compositionally biased region" description="Low complexity" evidence="5">
    <location>
        <begin position="229"/>
        <end position="246"/>
    </location>
</feature>
<dbReference type="PANTHER" id="PTHR13105">
    <property type="entry name" value="MYELOID LEUKEMIA FACTOR"/>
    <property type="match status" value="1"/>
</dbReference>
<feature type="compositionally biased region" description="Basic and acidic residues" evidence="5">
    <location>
        <begin position="1"/>
        <end position="16"/>
    </location>
</feature>
<accession>A0A8J5XIA3</accession>
<dbReference type="Proteomes" id="UP000751190">
    <property type="component" value="Unassembled WGS sequence"/>
</dbReference>
<organism evidence="6 7">
    <name type="scientific">Diacronema lutheri</name>
    <name type="common">Unicellular marine alga</name>
    <name type="synonym">Monochrysis lutheri</name>
    <dbReference type="NCBI Taxonomy" id="2081491"/>
    <lineage>
        <taxon>Eukaryota</taxon>
        <taxon>Haptista</taxon>
        <taxon>Haptophyta</taxon>
        <taxon>Pavlovophyceae</taxon>
        <taxon>Pavlovales</taxon>
        <taxon>Pavlovaceae</taxon>
        <taxon>Diacronema</taxon>
    </lineage>
</organism>
<keyword evidence="4" id="KW-0597">Phosphoprotein</keyword>
<feature type="region of interest" description="Disordered" evidence="5">
    <location>
        <begin position="208"/>
        <end position="257"/>
    </location>
</feature>
<comment type="similarity">
    <text evidence="2">Belongs to the MLF family.</text>
</comment>
<dbReference type="Pfam" id="PF10248">
    <property type="entry name" value="Mlf1IP"/>
    <property type="match status" value="1"/>
</dbReference>
<proteinExistence type="inferred from homology"/>
<evidence type="ECO:0000256" key="5">
    <source>
        <dbReference type="SAM" id="MobiDB-lite"/>
    </source>
</evidence>
<sequence>MPSHQDNRVGRPRDQAEANGSWGPANPMDPYSLSPFGGQAPLGGQGGHGMFGAHGPFPSLMAPGFMQHGMGGSLGGDFMQQMQCGSGGAGGGSYCFSSCSYYSSSGGPNGQSVNYSSTTTGAREGNAPMVSETQQEYRDSSGLEKLGVARRVGERGRAIVAERQPGGEERKVQTLMHVEDASAFDREWQERATVAKLPRAADVAANIRPALSHAGSRGAPSSTRPALTSSQRRASNQDRAAQQQQQLPGLRLAPGHR</sequence>